<reference evidence="2" key="1">
    <citation type="submission" date="2023-06" db="EMBL/GenBank/DDBJ databases">
        <title>Genome-scale phylogeny and comparative genomics of the fungal order Sordariales.</title>
        <authorList>
            <consortium name="Lawrence Berkeley National Laboratory"/>
            <person name="Hensen N."/>
            <person name="Bonometti L."/>
            <person name="Westerberg I."/>
            <person name="Brannstrom I.O."/>
            <person name="Guillou S."/>
            <person name="Cros-Aarteil S."/>
            <person name="Calhoun S."/>
            <person name="Haridas S."/>
            <person name="Kuo A."/>
            <person name="Mondo S."/>
            <person name="Pangilinan J."/>
            <person name="Riley R."/>
            <person name="Labutti K."/>
            <person name="Andreopoulos B."/>
            <person name="Lipzen A."/>
            <person name="Chen C."/>
            <person name="Yanf M."/>
            <person name="Daum C."/>
            <person name="Ng V."/>
            <person name="Clum A."/>
            <person name="Steindorff A."/>
            <person name="Ohm R."/>
            <person name="Martin F."/>
            <person name="Silar P."/>
            <person name="Natvig D."/>
            <person name="Lalanne C."/>
            <person name="Gautier V."/>
            <person name="Ament-Velasquez S.L."/>
            <person name="Kruys A."/>
            <person name="Hutchinson M.I."/>
            <person name="Powell A.J."/>
            <person name="Barry K."/>
            <person name="Miller A.N."/>
            <person name="Grigoriev I.V."/>
            <person name="Debuchy R."/>
            <person name="Gladieux P."/>
            <person name="Thoren M.H."/>
            <person name="Johannesson H."/>
        </authorList>
    </citation>
    <scope>NUCLEOTIDE SEQUENCE</scope>
    <source>
        <strain evidence="2">SMH4607-1</strain>
    </source>
</reference>
<name>A0AA40A3J7_9PEZI</name>
<proteinExistence type="predicted"/>
<accession>A0AA40A3J7</accession>
<evidence type="ECO:0000256" key="1">
    <source>
        <dbReference type="SAM" id="MobiDB-lite"/>
    </source>
</evidence>
<feature type="region of interest" description="Disordered" evidence="1">
    <location>
        <begin position="15"/>
        <end position="57"/>
    </location>
</feature>
<feature type="compositionally biased region" description="Basic and acidic residues" evidence="1">
    <location>
        <begin position="23"/>
        <end position="36"/>
    </location>
</feature>
<dbReference type="Gene3D" id="3.40.50.150">
    <property type="entry name" value="Vaccinia Virus protein VP39"/>
    <property type="match status" value="1"/>
</dbReference>
<dbReference type="AlphaFoldDB" id="A0AA40A3J7"/>
<dbReference type="Proteomes" id="UP001172102">
    <property type="component" value="Unassembled WGS sequence"/>
</dbReference>
<organism evidence="2 3">
    <name type="scientific">Lasiosphaeris hirsuta</name>
    <dbReference type="NCBI Taxonomy" id="260670"/>
    <lineage>
        <taxon>Eukaryota</taxon>
        <taxon>Fungi</taxon>
        <taxon>Dikarya</taxon>
        <taxon>Ascomycota</taxon>
        <taxon>Pezizomycotina</taxon>
        <taxon>Sordariomycetes</taxon>
        <taxon>Sordariomycetidae</taxon>
        <taxon>Sordariales</taxon>
        <taxon>Lasiosphaeriaceae</taxon>
        <taxon>Lasiosphaeris</taxon>
    </lineage>
</organism>
<sequence>MTLHLDTSIPTRAGEVLCPSKGMEPRMARKDPHRGSGSEGFWSVGAPSERECQTPGDNTLRSLKRGGGAYNHTRKQAHAQTKLQVLNFFSKQPVAGTDVYLFRQILQGLVPALKPNVRVIINDHVLPKPSVLSRFNERNNGQFDFTIWLLFNGKE</sequence>
<gene>
    <name evidence="2" type="ORF">B0H67DRAFT_686670</name>
</gene>
<dbReference type="InterPro" id="IPR029063">
    <property type="entry name" value="SAM-dependent_MTases_sf"/>
</dbReference>
<keyword evidence="3" id="KW-1185">Reference proteome</keyword>
<comment type="caution">
    <text evidence="2">The sequence shown here is derived from an EMBL/GenBank/DDBJ whole genome shotgun (WGS) entry which is preliminary data.</text>
</comment>
<protein>
    <submittedName>
        <fullName evidence="2">Uncharacterized protein</fullName>
    </submittedName>
</protein>
<evidence type="ECO:0000313" key="2">
    <source>
        <dbReference type="EMBL" id="KAK0708641.1"/>
    </source>
</evidence>
<dbReference type="EMBL" id="JAUKUA010000006">
    <property type="protein sequence ID" value="KAK0708641.1"/>
    <property type="molecule type" value="Genomic_DNA"/>
</dbReference>
<evidence type="ECO:0000313" key="3">
    <source>
        <dbReference type="Proteomes" id="UP001172102"/>
    </source>
</evidence>